<dbReference type="Proteomes" id="UP000030302">
    <property type="component" value="Chromosome"/>
</dbReference>
<feature type="domain" description="Trimeric autotransporter adhesin YadA-like head" evidence="4">
    <location>
        <begin position="91"/>
        <end position="117"/>
    </location>
</feature>
<dbReference type="HOGENOM" id="CLU_046099_0_0_4"/>
<gene>
    <name evidence="6" type="ORF">LT85_4273</name>
</gene>
<keyword evidence="1" id="KW-0813">Transport</keyword>
<accession>A0A0A1FFX5</accession>
<keyword evidence="7" id="KW-1185">Reference proteome</keyword>
<dbReference type="InterPro" id="IPR045584">
    <property type="entry name" value="Pilin-like"/>
</dbReference>
<dbReference type="InterPro" id="IPR008635">
    <property type="entry name" value="Coiled_stalk_dom"/>
</dbReference>
<dbReference type="GO" id="GO:0015031">
    <property type="term" value="P:protein transport"/>
    <property type="evidence" value="ECO:0007669"/>
    <property type="project" value="UniProtKB-KW"/>
</dbReference>
<evidence type="ECO:0000313" key="7">
    <source>
        <dbReference type="Proteomes" id="UP000030302"/>
    </source>
</evidence>
<dbReference type="CDD" id="cd12820">
    <property type="entry name" value="LbR_YadA-like"/>
    <property type="match status" value="1"/>
</dbReference>
<evidence type="ECO:0000313" key="6">
    <source>
        <dbReference type="EMBL" id="AIY43431.1"/>
    </source>
</evidence>
<organism evidence="6 7">
    <name type="scientific">Collimonas arenae</name>
    <dbReference type="NCBI Taxonomy" id="279058"/>
    <lineage>
        <taxon>Bacteria</taxon>
        <taxon>Pseudomonadati</taxon>
        <taxon>Pseudomonadota</taxon>
        <taxon>Betaproteobacteria</taxon>
        <taxon>Burkholderiales</taxon>
        <taxon>Oxalobacteraceae</taxon>
        <taxon>Collimonas</taxon>
    </lineage>
</organism>
<dbReference type="EMBL" id="CP009962">
    <property type="protein sequence ID" value="AIY43431.1"/>
    <property type="molecule type" value="Genomic_DNA"/>
</dbReference>
<evidence type="ECO:0000256" key="3">
    <source>
        <dbReference type="SAM" id="MobiDB-lite"/>
    </source>
</evidence>
<dbReference type="InterPro" id="IPR008640">
    <property type="entry name" value="Adhesin_Head_dom"/>
</dbReference>
<name>A0A0A1FFX5_9BURK</name>
<feature type="domain" description="Trimeric autotransporter adhesin YadA-like head" evidence="4">
    <location>
        <begin position="119"/>
        <end position="145"/>
    </location>
</feature>
<dbReference type="GO" id="GO:0019867">
    <property type="term" value="C:outer membrane"/>
    <property type="evidence" value="ECO:0007669"/>
    <property type="project" value="InterPro"/>
</dbReference>
<feature type="domain" description="Trimeric autotransporter adhesin YadA-like stalk" evidence="5">
    <location>
        <begin position="163"/>
        <end position="191"/>
    </location>
</feature>
<reference evidence="7" key="1">
    <citation type="journal article" date="2014" name="Soil Biol. Biochem.">
        <title>Structure and function of bacterial communities in ageing soils: Insights from the Mendocino ecological staircase.</title>
        <authorList>
            <person name="Uroz S."/>
            <person name="Tech J.J."/>
            <person name="Sawaya N.A."/>
            <person name="Frey-Klett P."/>
            <person name="Leveau J.H.J."/>
        </authorList>
    </citation>
    <scope>NUCLEOTIDE SEQUENCE [LARGE SCALE GENOMIC DNA]</scope>
    <source>
        <strain evidence="7">Cal35</strain>
    </source>
</reference>
<feature type="region of interest" description="Disordered" evidence="3">
    <location>
        <begin position="1"/>
        <end position="27"/>
    </location>
</feature>
<dbReference type="Pfam" id="PF05658">
    <property type="entry name" value="YadA_head"/>
    <property type="match status" value="3"/>
</dbReference>
<dbReference type="Pfam" id="PF05662">
    <property type="entry name" value="YadA_stalk"/>
    <property type="match status" value="1"/>
</dbReference>
<evidence type="ECO:0000259" key="5">
    <source>
        <dbReference type="Pfam" id="PF05662"/>
    </source>
</evidence>
<protein>
    <submittedName>
        <fullName evidence="6">Type IV fimbrial biogenesis protein PilY1</fullName>
    </submittedName>
</protein>
<dbReference type="SUPFAM" id="SSF101967">
    <property type="entry name" value="Adhesin YadA, collagen-binding domain"/>
    <property type="match status" value="1"/>
</dbReference>
<feature type="domain" description="Trimeric autotransporter adhesin YadA-like head" evidence="4">
    <location>
        <begin position="63"/>
        <end position="89"/>
    </location>
</feature>
<sequence>MDASKNATATGGTLGGTTIGGANSNGSVQTRGTSGTAINNVTAATCSSVSGVDATGTGLCAQATKDGATAIGSNAQATDTNTTAVGFRALASQAGSVAIGYNARATGDPTVAIGNNALASGNDAVAMGAGAQATANNSVALGAYSVADQANTVSVGSAGSERRITNVAPGINPTDAVNVSQLNNVQNQIGNVQRIAYSGIAMSMAMSGAVTSALEPGEGRVGVGIGSYQGYGALALQFRAKNRSGNNTWGVGVSTTGSAWGVSAGVDFKLW</sequence>
<evidence type="ECO:0000256" key="2">
    <source>
        <dbReference type="ARBA" id="ARBA00022927"/>
    </source>
</evidence>
<dbReference type="AlphaFoldDB" id="A0A0A1FFX5"/>
<dbReference type="SUPFAM" id="SSF54523">
    <property type="entry name" value="Pili subunits"/>
    <property type="match status" value="1"/>
</dbReference>
<keyword evidence="2" id="KW-0653">Protein transport</keyword>
<evidence type="ECO:0000259" key="4">
    <source>
        <dbReference type="Pfam" id="PF05658"/>
    </source>
</evidence>
<evidence type="ECO:0000256" key="1">
    <source>
        <dbReference type="ARBA" id="ARBA00022448"/>
    </source>
</evidence>
<dbReference type="Gene3D" id="2.150.10.10">
    <property type="entry name" value="Serralysin-like metalloprotease, C-terminal"/>
    <property type="match status" value="1"/>
</dbReference>
<proteinExistence type="predicted"/>
<dbReference type="KEGG" id="care:LT85_4273"/>
<dbReference type="Gene3D" id="3.30.1300.30">
    <property type="entry name" value="GSPII I/J protein-like"/>
    <property type="match status" value="1"/>
</dbReference>
<dbReference type="STRING" id="279058.LT85_4273"/>
<dbReference type="InterPro" id="IPR011049">
    <property type="entry name" value="Serralysin-like_metalloprot_C"/>
</dbReference>